<evidence type="ECO:0000313" key="3">
    <source>
        <dbReference type="Proteomes" id="UP000316621"/>
    </source>
</evidence>
<accession>A0A4Y7KJE1</accession>
<dbReference type="AlphaFoldDB" id="A0A4Y7KJE1"/>
<proteinExistence type="predicted"/>
<name>A0A4Y7KJE1_PAPSO</name>
<sequence length="85" mass="10069">MIAGKSPVKILNLSRSPYRSRSLVYRRRRSLNRDYEIQTNGVGSKTNRDDYPSQRIRGRRSPVRHTPEREEVKFFDQEHKALDPV</sequence>
<keyword evidence="3" id="KW-1185">Reference proteome</keyword>
<organism evidence="2 3">
    <name type="scientific">Papaver somniferum</name>
    <name type="common">Opium poppy</name>
    <dbReference type="NCBI Taxonomy" id="3469"/>
    <lineage>
        <taxon>Eukaryota</taxon>
        <taxon>Viridiplantae</taxon>
        <taxon>Streptophyta</taxon>
        <taxon>Embryophyta</taxon>
        <taxon>Tracheophyta</taxon>
        <taxon>Spermatophyta</taxon>
        <taxon>Magnoliopsida</taxon>
        <taxon>Ranunculales</taxon>
        <taxon>Papaveraceae</taxon>
        <taxon>Papaveroideae</taxon>
        <taxon>Papaver</taxon>
    </lineage>
</organism>
<evidence type="ECO:0000313" key="2">
    <source>
        <dbReference type="EMBL" id="RZC72188.1"/>
    </source>
</evidence>
<evidence type="ECO:0000256" key="1">
    <source>
        <dbReference type="SAM" id="MobiDB-lite"/>
    </source>
</evidence>
<dbReference type="Gramene" id="RZC72188">
    <property type="protein sequence ID" value="RZC72188"/>
    <property type="gene ID" value="C5167_035363"/>
</dbReference>
<dbReference type="EMBL" id="CM010721">
    <property type="protein sequence ID" value="RZC72188.1"/>
    <property type="molecule type" value="Genomic_DNA"/>
</dbReference>
<protein>
    <submittedName>
        <fullName evidence="2">Uncharacterized protein</fullName>
    </submittedName>
</protein>
<feature type="region of interest" description="Disordered" evidence="1">
    <location>
        <begin position="37"/>
        <end position="67"/>
    </location>
</feature>
<gene>
    <name evidence="2" type="ORF">C5167_035363</name>
</gene>
<reference evidence="2 3" key="1">
    <citation type="journal article" date="2018" name="Science">
        <title>The opium poppy genome and morphinan production.</title>
        <authorList>
            <person name="Guo L."/>
            <person name="Winzer T."/>
            <person name="Yang X."/>
            <person name="Li Y."/>
            <person name="Ning Z."/>
            <person name="He Z."/>
            <person name="Teodor R."/>
            <person name="Lu Y."/>
            <person name="Bowser T.A."/>
            <person name="Graham I.A."/>
            <person name="Ye K."/>
        </authorList>
    </citation>
    <scope>NUCLEOTIDE SEQUENCE [LARGE SCALE GENOMIC DNA]</scope>
    <source>
        <strain evidence="3">cv. HN1</strain>
        <tissue evidence="2">Leaves</tissue>
    </source>
</reference>
<dbReference type="Proteomes" id="UP000316621">
    <property type="component" value="Chromosome 7"/>
</dbReference>